<dbReference type="EMBL" id="CM017610">
    <property type="protein sequence ID" value="TYI44847.1"/>
    <property type="molecule type" value="Genomic_DNA"/>
</dbReference>
<dbReference type="AlphaFoldDB" id="A0A5D2RVF0"/>
<proteinExistence type="predicted"/>
<reference evidence="2 3" key="1">
    <citation type="submission" date="2019-07" db="EMBL/GenBank/DDBJ databases">
        <title>WGS assembly of Gossypium tomentosum.</title>
        <authorList>
            <person name="Chen Z.J."/>
            <person name="Sreedasyam A."/>
            <person name="Ando A."/>
            <person name="Song Q."/>
            <person name="De L."/>
            <person name="Hulse-Kemp A."/>
            <person name="Ding M."/>
            <person name="Ye W."/>
            <person name="Kirkbride R."/>
            <person name="Jenkins J."/>
            <person name="Plott C."/>
            <person name="Lovell J."/>
            <person name="Lin Y.-M."/>
            <person name="Vaughn R."/>
            <person name="Liu B."/>
            <person name="Li W."/>
            <person name="Simpson S."/>
            <person name="Scheffler B."/>
            <person name="Saski C."/>
            <person name="Grover C."/>
            <person name="Hu G."/>
            <person name="Conover J."/>
            <person name="Carlson J."/>
            <person name="Shu S."/>
            <person name="Boston L."/>
            <person name="Williams M."/>
            <person name="Peterson D."/>
            <person name="Mcgee K."/>
            <person name="Jones D."/>
            <person name="Wendel J."/>
            <person name="Stelly D."/>
            <person name="Grimwood J."/>
            <person name="Schmutz J."/>
        </authorList>
    </citation>
    <scope>NUCLEOTIDE SEQUENCE [LARGE SCALE GENOMIC DNA]</scope>
    <source>
        <strain evidence="2">7179.01</strain>
    </source>
</reference>
<evidence type="ECO:0000256" key="1">
    <source>
        <dbReference type="SAM" id="MobiDB-lite"/>
    </source>
</evidence>
<organism evidence="2 3">
    <name type="scientific">Gossypium tomentosum</name>
    <name type="common">Hawaiian cotton</name>
    <name type="synonym">Gossypium sandvicense</name>
    <dbReference type="NCBI Taxonomy" id="34277"/>
    <lineage>
        <taxon>Eukaryota</taxon>
        <taxon>Viridiplantae</taxon>
        <taxon>Streptophyta</taxon>
        <taxon>Embryophyta</taxon>
        <taxon>Tracheophyta</taxon>
        <taxon>Spermatophyta</taxon>
        <taxon>Magnoliopsida</taxon>
        <taxon>eudicotyledons</taxon>
        <taxon>Gunneridae</taxon>
        <taxon>Pentapetalae</taxon>
        <taxon>rosids</taxon>
        <taxon>malvids</taxon>
        <taxon>Malvales</taxon>
        <taxon>Malvaceae</taxon>
        <taxon>Malvoideae</taxon>
        <taxon>Gossypium</taxon>
    </lineage>
</organism>
<gene>
    <name evidence="2" type="ORF">ES332_A01G267100v1</name>
</gene>
<accession>A0A5D2RVF0</accession>
<dbReference type="EMBL" id="CM017610">
    <property type="protein sequence ID" value="TYI44848.1"/>
    <property type="molecule type" value="Genomic_DNA"/>
</dbReference>
<evidence type="ECO:0000313" key="3">
    <source>
        <dbReference type="Proteomes" id="UP000322667"/>
    </source>
</evidence>
<sequence>MPFKWLNNYYNAHKYDMECQNDAKSQKLILTFTFSLNPFSSCKSSKTLSLGDEDDEEMKKRKAQK</sequence>
<dbReference type="Proteomes" id="UP000322667">
    <property type="component" value="Chromosome A01"/>
</dbReference>
<keyword evidence="3" id="KW-1185">Reference proteome</keyword>
<evidence type="ECO:0000313" key="2">
    <source>
        <dbReference type="EMBL" id="TYI44847.1"/>
    </source>
</evidence>
<feature type="region of interest" description="Disordered" evidence="1">
    <location>
        <begin position="42"/>
        <end position="65"/>
    </location>
</feature>
<protein>
    <submittedName>
        <fullName evidence="2">Uncharacterized protein</fullName>
    </submittedName>
</protein>
<name>A0A5D2RVF0_GOSTO</name>